<evidence type="ECO:0000313" key="2">
    <source>
        <dbReference type="Proteomes" id="UP001244011"/>
    </source>
</evidence>
<dbReference type="AlphaFoldDB" id="A0AAJ0CA60"/>
<comment type="caution">
    <text evidence="1">The sequence shown here is derived from an EMBL/GenBank/DDBJ whole genome shotgun (WGS) entry which is preliminary data.</text>
</comment>
<dbReference type="GeneID" id="85307369"/>
<dbReference type="Proteomes" id="UP001244011">
    <property type="component" value="Unassembled WGS sequence"/>
</dbReference>
<organism evidence="1 2">
    <name type="scientific">Phialemonium atrogriseum</name>
    <dbReference type="NCBI Taxonomy" id="1093897"/>
    <lineage>
        <taxon>Eukaryota</taxon>
        <taxon>Fungi</taxon>
        <taxon>Dikarya</taxon>
        <taxon>Ascomycota</taxon>
        <taxon>Pezizomycotina</taxon>
        <taxon>Sordariomycetes</taxon>
        <taxon>Sordariomycetidae</taxon>
        <taxon>Cephalothecales</taxon>
        <taxon>Cephalothecaceae</taxon>
        <taxon>Phialemonium</taxon>
    </lineage>
</organism>
<accession>A0AAJ0CA60</accession>
<name>A0AAJ0CA60_9PEZI</name>
<protein>
    <submittedName>
        <fullName evidence="1">Uncharacterized protein</fullName>
    </submittedName>
</protein>
<gene>
    <name evidence="1" type="ORF">QBC33DRAFT_442333</name>
</gene>
<evidence type="ECO:0000313" key="1">
    <source>
        <dbReference type="EMBL" id="KAK1772974.1"/>
    </source>
</evidence>
<reference evidence="1" key="1">
    <citation type="submission" date="2023-06" db="EMBL/GenBank/DDBJ databases">
        <title>Genome-scale phylogeny and comparative genomics of the fungal order Sordariales.</title>
        <authorList>
            <consortium name="Lawrence Berkeley National Laboratory"/>
            <person name="Hensen N."/>
            <person name="Bonometti L."/>
            <person name="Westerberg I."/>
            <person name="Brannstrom I.O."/>
            <person name="Guillou S."/>
            <person name="Cros-Aarteil S."/>
            <person name="Calhoun S."/>
            <person name="Haridas S."/>
            <person name="Kuo A."/>
            <person name="Mondo S."/>
            <person name="Pangilinan J."/>
            <person name="Riley R."/>
            <person name="Labutti K."/>
            <person name="Andreopoulos B."/>
            <person name="Lipzen A."/>
            <person name="Chen C."/>
            <person name="Yanf M."/>
            <person name="Daum C."/>
            <person name="Ng V."/>
            <person name="Clum A."/>
            <person name="Steindorff A."/>
            <person name="Ohm R."/>
            <person name="Martin F."/>
            <person name="Silar P."/>
            <person name="Natvig D."/>
            <person name="Lalanne C."/>
            <person name="Gautier V."/>
            <person name="Ament-Velasquez S.L."/>
            <person name="Kruys A."/>
            <person name="Hutchinson M.I."/>
            <person name="Powell A.J."/>
            <person name="Barry K."/>
            <person name="Miller A.N."/>
            <person name="Grigoriev I.V."/>
            <person name="Debuchy R."/>
            <person name="Gladieux P."/>
            <person name="Thoren M.H."/>
            <person name="Johannesson H."/>
        </authorList>
    </citation>
    <scope>NUCLEOTIDE SEQUENCE</scope>
    <source>
        <strain evidence="1">8032-3</strain>
    </source>
</reference>
<sequence length="250" mass="27403">MHRIVKFILDYSGLEVDFVRITNATADTFVISVSALVTGTGPISATVSPMEVDLVFRGARFGKLQLPQIMTRPGGSRVEVRNQTVRVLDLAAFRAFVRSAVDDEWLVLTLDNGPCCVSAVGVTGRCVYSKDVRIRAMGGLAARVVDVSGVSTTFLVTNPSPMEIDHSVSVFDVQGGGGEVFARLRGPVAIRRGECEVTMAISREPRRPTSKDARLVGVRTENEAWTTDTIKFIQMPLELTERFLLYFSPF</sequence>
<dbReference type="RefSeq" id="XP_060289187.1">
    <property type="nucleotide sequence ID" value="XM_060424182.1"/>
</dbReference>
<keyword evidence="2" id="KW-1185">Reference proteome</keyword>
<proteinExistence type="predicted"/>
<dbReference type="EMBL" id="MU838997">
    <property type="protein sequence ID" value="KAK1772974.1"/>
    <property type="molecule type" value="Genomic_DNA"/>
</dbReference>